<dbReference type="AlphaFoldDB" id="A0A6J6DS98"/>
<dbReference type="EMBL" id="CAEZTL010000026">
    <property type="protein sequence ID" value="CAB4566084.1"/>
    <property type="molecule type" value="Genomic_DNA"/>
</dbReference>
<proteinExistence type="predicted"/>
<evidence type="ECO:0000313" key="2">
    <source>
        <dbReference type="EMBL" id="CAB4566084.1"/>
    </source>
</evidence>
<dbReference type="InterPro" id="IPR054445">
    <property type="entry name" value="T3SS_chaperone_dom"/>
</dbReference>
<reference evidence="2" key="1">
    <citation type="submission" date="2020-05" db="EMBL/GenBank/DDBJ databases">
        <authorList>
            <person name="Chiriac C."/>
            <person name="Salcher M."/>
            <person name="Ghai R."/>
            <person name="Kavagutti S V."/>
        </authorList>
    </citation>
    <scope>NUCLEOTIDE SEQUENCE</scope>
</reference>
<feature type="domain" description="T3SS peptide-binding chaperone" evidence="1">
    <location>
        <begin position="14"/>
        <end position="94"/>
    </location>
</feature>
<gene>
    <name evidence="2" type="ORF">UFOPK1683_00413</name>
</gene>
<protein>
    <submittedName>
        <fullName evidence="2">Unannotated protein</fullName>
    </submittedName>
</protein>
<dbReference type="Pfam" id="PF22553">
    <property type="entry name" value="TY-Chap2"/>
    <property type="match status" value="1"/>
</dbReference>
<accession>A0A6J6DS98</accession>
<name>A0A6J6DS98_9ZZZZ</name>
<organism evidence="2">
    <name type="scientific">freshwater metagenome</name>
    <dbReference type="NCBI Taxonomy" id="449393"/>
    <lineage>
        <taxon>unclassified sequences</taxon>
        <taxon>metagenomes</taxon>
        <taxon>ecological metagenomes</taxon>
    </lineage>
</organism>
<evidence type="ECO:0000259" key="1">
    <source>
        <dbReference type="Pfam" id="PF22553"/>
    </source>
</evidence>
<sequence>MARTEISDHQKEVLAWKIMGEALRFIDQDLVFADLHPGGGQYDCLSLISRESEIVLMLNRAGSSAAGKTDHVEDIWETAIKENARAAAMYILSELGIDMYDEKDKDIDNSDQVLTCKRMARWVQSQSEKIGKPICCWIDDTYYVGQAKTFLEQVKIPPNWIAQEPPYKGTDWSAWLFALTMGDKVVAMVNMKTGEAINRDGTPMQDWYKKSAVAKKIAMKKPEVISFPEEVPSDEVLSYFRKVGRFDGYKVFGENLASVAESVSEHWRKTGDLPRDIEQIKGALFFEWRRAHHTGQYPEGEELRFIQLLATEIDKQPK</sequence>